<evidence type="ECO:0000256" key="4">
    <source>
        <dbReference type="ARBA" id="ARBA00023163"/>
    </source>
</evidence>
<reference evidence="9" key="1">
    <citation type="submission" date="2013-09" db="EMBL/GenBank/DDBJ databases">
        <title>Corchorus olitorius genome sequencing.</title>
        <authorList>
            <person name="Alam M."/>
            <person name="Haque M.S."/>
            <person name="Islam M.S."/>
            <person name="Emdad E.M."/>
            <person name="Islam M.M."/>
            <person name="Ahmed B."/>
            <person name="Halim A."/>
            <person name="Hossen Q.M.M."/>
            <person name="Hossain M.Z."/>
            <person name="Ahmed R."/>
            <person name="Khan M.M."/>
            <person name="Islam R."/>
            <person name="Rashid M.M."/>
            <person name="Khan S.A."/>
            <person name="Rahman M.S."/>
            <person name="Alam M."/>
            <person name="Yahiya A.S."/>
            <person name="Khan M.S."/>
            <person name="Azam M.S."/>
            <person name="Haque T."/>
            <person name="Lashkar M.Z.H."/>
            <person name="Akhand A.I."/>
            <person name="Morshed G."/>
            <person name="Roy S."/>
            <person name="Uddin K.S."/>
            <person name="Rabeya T."/>
            <person name="Hossain A.S."/>
            <person name="Chowdhury A."/>
            <person name="Snigdha A.R."/>
            <person name="Mortoza M.S."/>
            <person name="Matin S.A."/>
            <person name="Hoque S.M.E."/>
            <person name="Islam M.K."/>
            <person name="Roy D.K."/>
            <person name="Haider R."/>
            <person name="Moosa M.M."/>
            <person name="Elias S.M."/>
            <person name="Hasan A.M."/>
            <person name="Jahan S."/>
            <person name="Shafiuddin M."/>
            <person name="Mahmood N."/>
            <person name="Shommy N.S."/>
        </authorList>
    </citation>
    <scope>NUCLEOTIDE SEQUENCE [LARGE SCALE GENOMIC DNA]</scope>
    <source>
        <strain evidence="9">cv. O-4</strain>
    </source>
</reference>
<dbReference type="GO" id="GO:0003700">
    <property type="term" value="F:DNA-binding transcription factor activity"/>
    <property type="evidence" value="ECO:0007669"/>
    <property type="project" value="InterPro"/>
</dbReference>
<dbReference type="SMART" id="SM00774">
    <property type="entry name" value="WRKY"/>
    <property type="match status" value="1"/>
</dbReference>
<accession>A0A1R3J7B9</accession>
<keyword evidence="9" id="KW-1185">Reference proteome</keyword>
<dbReference type="PANTHER" id="PTHR31429:SF38">
    <property type="entry name" value="WRKY TRANSCRIPTION FACTOR 40-RELATED"/>
    <property type="match status" value="1"/>
</dbReference>
<keyword evidence="4" id="KW-0804">Transcription</keyword>
<keyword evidence="2" id="KW-0805">Transcription regulation</keyword>
<comment type="subcellular location">
    <subcellularLocation>
        <location evidence="1">Nucleus</location>
    </subcellularLocation>
</comment>
<evidence type="ECO:0000256" key="2">
    <source>
        <dbReference type="ARBA" id="ARBA00023015"/>
    </source>
</evidence>
<evidence type="ECO:0000313" key="9">
    <source>
        <dbReference type="Proteomes" id="UP000187203"/>
    </source>
</evidence>
<keyword evidence="6" id="KW-0175">Coiled coil</keyword>
<dbReference type="SUPFAM" id="SSF118290">
    <property type="entry name" value="WRKY DNA-binding domain"/>
    <property type="match status" value="1"/>
</dbReference>
<comment type="caution">
    <text evidence="8">The sequence shown here is derived from an EMBL/GenBank/DDBJ whole genome shotgun (WGS) entry which is preliminary data.</text>
</comment>
<dbReference type="GO" id="GO:0043565">
    <property type="term" value="F:sequence-specific DNA binding"/>
    <property type="evidence" value="ECO:0007669"/>
    <property type="project" value="InterPro"/>
</dbReference>
<evidence type="ECO:0000313" key="8">
    <source>
        <dbReference type="EMBL" id="OMO90700.1"/>
    </source>
</evidence>
<protein>
    <submittedName>
        <fullName evidence="8">DNA-binding WRKY</fullName>
    </submittedName>
</protein>
<dbReference type="InterPro" id="IPR044810">
    <property type="entry name" value="WRKY_plant"/>
</dbReference>
<dbReference type="InterPro" id="IPR003657">
    <property type="entry name" value="WRKY_dom"/>
</dbReference>
<dbReference type="OrthoDB" id="1931489at2759"/>
<dbReference type="Gene3D" id="2.20.25.80">
    <property type="entry name" value="WRKY domain"/>
    <property type="match status" value="1"/>
</dbReference>
<evidence type="ECO:0000259" key="7">
    <source>
        <dbReference type="PROSITE" id="PS50811"/>
    </source>
</evidence>
<evidence type="ECO:0000256" key="1">
    <source>
        <dbReference type="ARBA" id="ARBA00004123"/>
    </source>
</evidence>
<dbReference type="EMBL" id="AWUE01016531">
    <property type="protein sequence ID" value="OMO90700.1"/>
    <property type="molecule type" value="Genomic_DNA"/>
</dbReference>
<evidence type="ECO:0000256" key="6">
    <source>
        <dbReference type="SAM" id="Coils"/>
    </source>
</evidence>
<proteinExistence type="predicted"/>
<dbReference type="AlphaFoldDB" id="A0A1R3J7B9"/>
<feature type="domain" description="WRKY" evidence="7">
    <location>
        <begin position="91"/>
        <end position="157"/>
    </location>
</feature>
<name>A0A1R3J7B9_9ROSI</name>
<dbReference type="PANTHER" id="PTHR31429">
    <property type="entry name" value="WRKY TRANSCRIPTION FACTOR 36-RELATED"/>
    <property type="match status" value="1"/>
</dbReference>
<dbReference type="Pfam" id="PF03106">
    <property type="entry name" value="WRKY"/>
    <property type="match status" value="1"/>
</dbReference>
<feature type="coiled-coil region" evidence="6">
    <location>
        <begin position="4"/>
        <end position="38"/>
    </location>
</feature>
<dbReference type="PROSITE" id="PS50811">
    <property type="entry name" value="WRKY"/>
    <property type="match status" value="1"/>
</dbReference>
<dbReference type="GO" id="GO:0005634">
    <property type="term" value="C:nucleus"/>
    <property type="evidence" value="ECO:0007669"/>
    <property type="project" value="UniProtKB-SubCell"/>
</dbReference>
<evidence type="ECO:0000256" key="5">
    <source>
        <dbReference type="ARBA" id="ARBA00023242"/>
    </source>
</evidence>
<keyword evidence="3 8" id="KW-0238">DNA-binding</keyword>
<keyword evidence="5" id="KW-0539">Nucleus</keyword>
<sequence length="268" mass="30153">MDTLDSNKEKVEALQAELFQLQKENEALRLMLEAMRSKYNNVLQAYLRESNSQVLSPIGSYDIEYPNKRARPEVPTLSKASQVFVKTDLKENSLIVKDGYQWRKYGQKVTKDNPSPRAYFRCSMAPGCPVKKKVQRCVEDKSFLIVTYEGKHNHDVNSKPGQSLSSTSTDSSAIMHSPTSFGYPVLDNPFRPTVTLDLTLSGSNLENNLNPPNINGMKDYCSNKDDNNKLLRIEDYVASITKDPNFTVALAAAVARSITEQHRRSPTP</sequence>
<gene>
    <name evidence="8" type="ORF">COLO4_18944</name>
</gene>
<dbReference type="Proteomes" id="UP000187203">
    <property type="component" value="Unassembled WGS sequence"/>
</dbReference>
<organism evidence="8 9">
    <name type="scientific">Corchorus olitorius</name>
    <dbReference type="NCBI Taxonomy" id="93759"/>
    <lineage>
        <taxon>Eukaryota</taxon>
        <taxon>Viridiplantae</taxon>
        <taxon>Streptophyta</taxon>
        <taxon>Embryophyta</taxon>
        <taxon>Tracheophyta</taxon>
        <taxon>Spermatophyta</taxon>
        <taxon>Magnoliopsida</taxon>
        <taxon>eudicotyledons</taxon>
        <taxon>Gunneridae</taxon>
        <taxon>Pentapetalae</taxon>
        <taxon>rosids</taxon>
        <taxon>malvids</taxon>
        <taxon>Malvales</taxon>
        <taxon>Malvaceae</taxon>
        <taxon>Grewioideae</taxon>
        <taxon>Apeibeae</taxon>
        <taxon>Corchorus</taxon>
    </lineage>
</organism>
<dbReference type="InterPro" id="IPR036576">
    <property type="entry name" value="WRKY_dom_sf"/>
</dbReference>
<evidence type="ECO:0000256" key="3">
    <source>
        <dbReference type="ARBA" id="ARBA00023125"/>
    </source>
</evidence>